<dbReference type="EMBL" id="RBXO01000001">
    <property type="protein sequence ID" value="RKT53251.1"/>
    <property type="molecule type" value="Genomic_DNA"/>
</dbReference>
<evidence type="ECO:0000313" key="3">
    <source>
        <dbReference type="Proteomes" id="UP000282084"/>
    </source>
</evidence>
<dbReference type="AlphaFoldDB" id="A0A495VUZ6"/>
<protein>
    <submittedName>
        <fullName evidence="2">Uncharacterized protein</fullName>
    </submittedName>
</protein>
<evidence type="ECO:0000313" key="2">
    <source>
        <dbReference type="EMBL" id="RKT53251.1"/>
    </source>
</evidence>
<organism evidence="2 3">
    <name type="scientific">Saccharothrix australiensis</name>
    <dbReference type="NCBI Taxonomy" id="2072"/>
    <lineage>
        <taxon>Bacteria</taxon>
        <taxon>Bacillati</taxon>
        <taxon>Actinomycetota</taxon>
        <taxon>Actinomycetes</taxon>
        <taxon>Pseudonocardiales</taxon>
        <taxon>Pseudonocardiaceae</taxon>
        <taxon>Saccharothrix</taxon>
    </lineage>
</organism>
<comment type="caution">
    <text evidence="2">The sequence shown here is derived from an EMBL/GenBank/DDBJ whole genome shotgun (WGS) entry which is preliminary data.</text>
</comment>
<keyword evidence="3" id="KW-1185">Reference proteome</keyword>
<evidence type="ECO:0000256" key="1">
    <source>
        <dbReference type="SAM" id="SignalP"/>
    </source>
</evidence>
<proteinExistence type="predicted"/>
<dbReference type="Proteomes" id="UP000282084">
    <property type="component" value="Unassembled WGS sequence"/>
</dbReference>
<keyword evidence="1" id="KW-0732">Signal</keyword>
<name>A0A495VUZ6_9PSEU</name>
<gene>
    <name evidence="2" type="ORF">C8E97_1810</name>
</gene>
<sequence>MFRTAALAAATFAAATLLPALAATPAQASAEQCTAILEQAGHKITDATRDACKAGEESPEKCVTGLTADGVQDPQLVLVACLLAAAQTSGEV</sequence>
<dbReference type="RefSeq" id="WP_121003379.1">
    <property type="nucleotide sequence ID" value="NZ_RBXO01000001.1"/>
</dbReference>
<reference evidence="2 3" key="1">
    <citation type="submission" date="2018-10" db="EMBL/GenBank/DDBJ databases">
        <title>Sequencing the genomes of 1000 actinobacteria strains.</title>
        <authorList>
            <person name="Klenk H.-P."/>
        </authorList>
    </citation>
    <scope>NUCLEOTIDE SEQUENCE [LARGE SCALE GENOMIC DNA]</scope>
    <source>
        <strain evidence="2 3">DSM 43800</strain>
    </source>
</reference>
<feature type="chain" id="PRO_5038742886" evidence="1">
    <location>
        <begin position="23"/>
        <end position="92"/>
    </location>
</feature>
<feature type="signal peptide" evidence="1">
    <location>
        <begin position="1"/>
        <end position="22"/>
    </location>
</feature>
<accession>A0A495VUZ6</accession>